<dbReference type="EMBL" id="VSRR010094767">
    <property type="protein sequence ID" value="MPC93399.1"/>
    <property type="molecule type" value="Genomic_DNA"/>
</dbReference>
<gene>
    <name evidence="1" type="ORF">E2C01_088525</name>
</gene>
<sequence>MKTVVAGGETGSYFLHSFSPGKSRTGLLKNKKRRARVCEVCGAAQPPVLQPLALKNSRAPLLVTAARLSP</sequence>
<comment type="caution">
    <text evidence="1">The sequence shown here is derived from an EMBL/GenBank/DDBJ whole genome shotgun (WGS) entry which is preliminary data.</text>
</comment>
<evidence type="ECO:0000313" key="1">
    <source>
        <dbReference type="EMBL" id="MPC93399.1"/>
    </source>
</evidence>
<dbReference type="Proteomes" id="UP000324222">
    <property type="component" value="Unassembled WGS sequence"/>
</dbReference>
<accession>A0A5B7JEW9</accession>
<keyword evidence="2" id="KW-1185">Reference proteome</keyword>
<dbReference type="AlphaFoldDB" id="A0A5B7JEW9"/>
<protein>
    <submittedName>
        <fullName evidence="1">Uncharacterized protein</fullName>
    </submittedName>
</protein>
<name>A0A5B7JEW9_PORTR</name>
<reference evidence="1" key="1">
    <citation type="submission" date="2019-05" db="EMBL/GenBank/DDBJ databases">
        <title>Another draft genome of Portunus trituberculatus and its Hox gene families provides insights of decapod evolution.</title>
        <authorList>
            <person name="Jeong J.-H."/>
            <person name="Song I."/>
            <person name="Kim S."/>
            <person name="Choi T."/>
            <person name="Kim D."/>
            <person name="Ryu S."/>
            <person name="Kim W."/>
        </authorList>
    </citation>
    <scope>NUCLEOTIDE SEQUENCE [LARGE SCALE GENOMIC DNA]</scope>
    <source>
        <tissue evidence="1">Muscle</tissue>
    </source>
</reference>
<proteinExistence type="predicted"/>
<evidence type="ECO:0000313" key="2">
    <source>
        <dbReference type="Proteomes" id="UP000324222"/>
    </source>
</evidence>
<organism evidence="1 2">
    <name type="scientific">Portunus trituberculatus</name>
    <name type="common">Swimming crab</name>
    <name type="synonym">Neptunus trituberculatus</name>
    <dbReference type="NCBI Taxonomy" id="210409"/>
    <lineage>
        <taxon>Eukaryota</taxon>
        <taxon>Metazoa</taxon>
        <taxon>Ecdysozoa</taxon>
        <taxon>Arthropoda</taxon>
        <taxon>Crustacea</taxon>
        <taxon>Multicrustacea</taxon>
        <taxon>Malacostraca</taxon>
        <taxon>Eumalacostraca</taxon>
        <taxon>Eucarida</taxon>
        <taxon>Decapoda</taxon>
        <taxon>Pleocyemata</taxon>
        <taxon>Brachyura</taxon>
        <taxon>Eubrachyura</taxon>
        <taxon>Portunoidea</taxon>
        <taxon>Portunidae</taxon>
        <taxon>Portuninae</taxon>
        <taxon>Portunus</taxon>
    </lineage>
</organism>